<dbReference type="Gene3D" id="1.20.1270.370">
    <property type="match status" value="1"/>
</dbReference>
<comment type="similarity">
    <text evidence="1">Belongs to the FldB/FldC dehydratase alpha/beta subunit family.</text>
</comment>
<organism evidence="2">
    <name type="scientific">anaerobic digester metagenome</name>
    <dbReference type="NCBI Taxonomy" id="1263854"/>
    <lineage>
        <taxon>unclassified sequences</taxon>
        <taxon>metagenomes</taxon>
        <taxon>ecological metagenomes</taxon>
    </lineage>
</organism>
<dbReference type="EC" id="1.3.7.8" evidence="2"/>
<gene>
    <name evidence="2" type="primary">bcrC</name>
    <name evidence="2" type="ORF">SCFA_1140010</name>
</gene>
<dbReference type="PANTHER" id="PTHR30548:SF1">
    <property type="entry name" value="DEHYDRATASE SUBUNIT MJ0007-RELATED"/>
    <property type="match status" value="1"/>
</dbReference>
<evidence type="ECO:0000256" key="1">
    <source>
        <dbReference type="ARBA" id="ARBA00005806"/>
    </source>
</evidence>
<name>A0A485LUL6_9ZZZZ</name>
<sequence length="377" mass="42844">MMEEMREAARALYHPLVRKWKEAGKTVIGYPCTFVPEEIIHAAGMLPYRMRGIGTTSLSIGDTYFGPVICSLPKCMLQLAGEHAYGFLDGVIITNGCDSMRRLNECWRKAGEDIPGILPGYFHYFGVPHKAASYSYEWYEEEIRELIKSLEEHFGVKVTEKALRKSIRLYNESRRLLQKLDDLRSGTEARMTGEDALTVILAGSAMPREEYTALLKTLLKDLKKALPIDKGRKRLMLVGSSNDDPEFVRLIEDSGALVVADSLCFGSRSYEDLTNEEGDPVASLSRRYLNQCRCPRMFGCYQDRLSLILDKAEKARVDGVILQNIRFCDLHGSENGIFERDLEARGIPCMRMEREYGPLVETGRIRMRIDAFLERIA</sequence>
<dbReference type="EMBL" id="CAADRM010000018">
    <property type="protein sequence ID" value="VFU11753.1"/>
    <property type="molecule type" value="Genomic_DNA"/>
</dbReference>
<reference evidence="2" key="1">
    <citation type="submission" date="2019-03" db="EMBL/GenBank/DDBJ databases">
        <authorList>
            <person name="Hao L."/>
        </authorList>
    </citation>
    <scope>NUCLEOTIDE SEQUENCE</scope>
</reference>
<dbReference type="AlphaFoldDB" id="A0A485LUL6"/>
<dbReference type="InterPro" id="IPR010327">
    <property type="entry name" value="FldB/FldC_alpha/beta"/>
</dbReference>
<protein>
    <submittedName>
        <fullName evidence="2">Benzoyl-CoA reductase subunit C</fullName>
        <ecNumber evidence="2">1.3.7.8</ecNumber>
    </submittedName>
</protein>
<keyword evidence="2" id="KW-0560">Oxidoreductase</keyword>
<evidence type="ECO:0000313" key="2">
    <source>
        <dbReference type="EMBL" id="VFU11753.1"/>
    </source>
</evidence>
<dbReference type="Pfam" id="PF06050">
    <property type="entry name" value="HGD-D"/>
    <property type="match status" value="1"/>
</dbReference>
<dbReference type="GO" id="GO:0018522">
    <property type="term" value="F:benzoyl-CoA reductase activity"/>
    <property type="evidence" value="ECO:0007669"/>
    <property type="project" value="UniProtKB-EC"/>
</dbReference>
<dbReference type="PANTHER" id="PTHR30548">
    <property type="entry name" value="2-HYDROXYGLUTARYL-COA DEHYDRATASE, D-COMPONENT-RELATED"/>
    <property type="match status" value="1"/>
</dbReference>
<accession>A0A485LUL6</accession>
<dbReference type="Gene3D" id="3.40.50.11900">
    <property type="match status" value="1"/>
</dbReference>
<dbReference type="Gene3D" id="3.40.50.11890">
    <property type="match status" value="1"/>
</dbReference>
<proteinExistence type="inferred from homology"/>